<dbReference type="GeneID" id="5143080"/>
<dbReference type="OrthoDB" id="9937at2157"/>
<dbReference type="Pfam" id="PF00149">
    <property type="entry name" value="Metallophos"/>
    <property type="match status" value="1"/>
</dbReference>
<dbReference type="GO" id="GO:0016787">
    <property type="term" value="F:hydrolase activity"/>
    <property type="evidence" value="ECO:0007669"/>
    <property type="project" value="InterPro"/>
</dbReference>
<feature type="domain" description="Calcineurin-like phosphoesterase" evidence="1">
    <location>
        <begin position="4"/>
        <end position="196"/>
    </location>
</feature>
<organism evidence="2 3">
    <name type="scientific">Methanocella arvoryzae (strain DSM 22066 / NBRC 105507 / MRE50)</name>
    <dbReference type="NCBI Taxonomy" id="351160"/>
    <lineage>
        <taxon>Archaea</taxon>
        <taxon>Methanobacteriati</taxon>
        <taxon>Methanobacteriota</taxon>
        <taxon>Stenosarchaea group</taxon>
        <taxon>Methanomicrobia</taxon>
        <taxon>Methanocellales</taxon>
        <taxon>Methanocellaceae</taxon>
        <taxon>Methanocella</taxon>
    </lineage>
</organism>
<accession>Q0W108</accession>
<proteinExistence type="predicted"/>
<dbReference type="InterPro" id="IPR004843">
    <property type="entry name" value="Calcineurin-like_PHP"/>
</dbReference>
<dbReference type="EMBL" id="AM114193">
    <property type="protein sequence ID" value="CAJ37935.1"/>
    <property type="molecule type" value="Genomic_DNA"/>
</dbReference>
<dbReference type="Proteomes" id="UP000000663">
    <property type="component" value="Chromosome"/>
</dbReference>
<evidence type="ECO:0000259" key="1">
    <source>
        <dbReference type="Pfam" id="PF00149"/>
    </source>
</evidence>
<dbReference type="SUPFAM" id="SSF56300">
    <property type="entry name" value="Metallo-dependent phosphatases"/>
    <property type="match status" value="1"/>
</dbReference>
<evidence type="ECO:0000313" key="2">
    <source>
        <dbReference type="EMBL" id="CAJ37935.1"/>
    </source>
</evidence>
<dbReference type="Gene3D" id="3.60.21.10">
    <property type="match status" value="1"/>
</dbReference>
<keyword evidence="3" id="KW-1185">Reference proteome</keyword>
<gene>
    <name evidence="2" type="ORF">RRC185</name>
</gene>
<dbReference type="eggNOG" id="arCOG01143">
    <property type="taxonomic scope" value="Archaea"/>
</dbReference>
<name>Q0W108_METAR</name>
<sequence length="287" mass="32345">MAGSILLLSDLHADILALNDILEIAGSDAFSERYGPVEKILNMGDLLERGHHPREVVERLQGLDNVVSIIGNHEEAFLLGRKISTPDALSLAAHQDYKASGAYEAFFDGMPRTYVDQPRLLFAAHGGPLDPASLIPGDADFETTWHYAQSWQRISETGSSYMAHDGYHYLPDEAFAAVKEVFKRDGFVIVCGHDHREVVYRQRNGVVENILDKLPDQFIELQGRRIREKQLEVEEDANYLVRLGIGGPEGYLPRGWTDRSYFGVLVEKAGRRTVYMMSFDRQRLAHS</sequence>
<dbReference type="InterPro" id="IPR029052">
    <property type="entry name" value="Metallo-depent_PP-like"/>
</dbReference>
<dbReference type="STRING" id="351160.RRC185"/>
<dbReference type="KEGG" id="rci:RRC185"/>
<dbReference type="RefSeq" id="WP_012034659.1">
    <property type="nucleotide sequence ID" value="NC_009464.1"/>
</dbReference>
<protein>
    <recommendedName>
        <fullName evidence="1">Calcineurin-like phosphoesterase domain-containing protein</fullName>
    </recommendedName>
</protein>
<reference evidence="2 3" key="1">
    <citation type="journal article" date="2006" name="Science">
        <title>Genome of rice cluster I archaea -- the key methane producers in the rice rhizosphere.</title>
        <authorList>
            <person name="Erkel C."/>
            <person name="Kube M."/>
            <person name="Reinhardt R."/>
            <person name="Liesack W."/>
        </authorList>
    </citation>
    <scope>NUCLEOTIDE SEQUENCE [LARGE SCALE GENOMIC DNA]</scope>
    <source>
        <strain evidence="3">DSM 22066 / NBRC 105507 / MRE50</strain>
    </source>
</reference>
<dbReference type="AlphaFoldDB" id="Q0W108"/>
<evidence type="ECO:0000313" key="3">
    <source>
        <dbReference type="Proteomes" id="UP000000663"/>
    </source>
</evidence>